<sequence length="98" mass="10964">MGKMTPVKIFSVSVPNEEVEASELSCDTYKRQIRRATACYSEALSGHSVTLFLLVLRSPGSDAVRPFMLTSRRRRSKTSQTERHPIGSDGFEEVSRLS</sequence>
<dbReference type="Proteomes" id="UP000246464">
    <property type="component" value="Chromosome 5"/>
</dbReference>
<keyword evidence="3" id="KW-1185">Reference proteome</keyword>
<gene>
    <name evidence="2" type="ORF">SMAX5B_005674</name>
</gene>
<reference evidence="2 3" key="1">
    <citation type="submission" date="2017-12" db="EMBL/GenBank/DDBJ databases">
        <title>Integrating genomic resources of turbot (Scophthalmus maximus) in depth evaluation of genetic and physical mapping variation across individuals.</title>
        <authorList>
            <person name="Martinez P."/>
        </authorList>
    </citation>
    <scope>NUCLEOTIDE SEQUENCE [LARGE SCALE GENOMIC DNA]</scope>
</reference>
<protein>
    <submittedName>
        <fullName evidence="2">Uncharacterized protein</fullName>
    </submittedName>
</protein>
<proteinExistence type="predicted"/>
<dbReference type="AlphaFoldDB" id="A0A2U9BBQ7"/>
<accession>A0A2U9BBQ7</accession>
<feature type="region of interest" description="Disordered" evidence="1">
    <location>
        <begin position="69"/>
        <end position="98"/>
    </location>
</feature>
<name>A0A2U9BBQ7_SCOMX</name>
<evidence type="ECO:0000313" key="3">
    <source>
        <dbReference type="Proteomes" id="UP000246464"/>
    </source>
</evidence>
<dbReference type="EMBL" id="CP026247">
    <property type="protein sequence ID" value="AWP01260.1"/>
    <property type="molecule type" value="Genomic_DNA"/>
</dbReference>
<organism evidence="2 3">
    <name type="scientific">Scophthalmus maximus</name>
    <name type="common">Turbot</name>
    <name type="synonym">Psetta maxima</name>
    <dbReference type="NCBI Taxonomy" id="52904"/>
    <lineage>
        <taxon>Eukaryota</taxon>
        <taxon>Metazoa</taxon>
        <taxon>Chordata</taxon>
        <taxon>Craniata</taxon>
        <taxon>Vertebrata</taxon>
        <taxon>Euteleostomi</taxon>
        <taxon>Actinopterygii</taxon>
        <taxon>Neopterygii</taxon>
        <taxon>Teleostei</taxon>
        <taxon>Neoteleostei</taxon>
        <taxon>Acanthomorphata</taxon>
        <taxon>Carangaria</taxon>
        <taxon>Pleuronectiformes</taxon>
        <taxon>Pleuronectoidei</taxon>
        <taxon>Scophthalmidae</taxon>
        <taxon>Scophthalmus</taxon>
    </lineage>
</organism>
<evidence type="ECO:0000313" key="2">
    <source>
        <dbReference type="EMBL" id="AWP01260.1"/>
    </source>
</evidence>
<evidence type="ECO:0000256" key="1">
    <source>
        <dbReference type="SAM" id="MobiDB-lite"/>
    </source>
</evidence>